<organism evidence="1 2">
    <name type="scientific">Peronosclerospora sorghi</name>
    <dbReference type="NCBI Taxonomy" id="230839"/>
    <lineage>
        <taxon>Eukaryota</taxon>
        <taxon>Sar</taxon>
        <taxon>Stramenopiles</taxon>
        <taxon>Oomycota</taxon>
        <taxon>Peronosporomycetes</taxon>
        <taxon>Peronosporales</taxon>
        <taxon>Peronosporaceae</taxon>
        <taxon>Peronosclerospora</taxon>
    </lineage>
</organism>
<name>A0ACC0VXI9_9STRA</name>
<sequence length="102" mass="11288">MLMPSDSYSAHAIVHSLHQNYSEQFQAAGPTAISNTTVVALQEKVSAPSHVPSCVSVLYFLYQIIACMFHAVDSIVSFPWTFIQYLTTLERSTSPLADEVSY</sequence>
<evidence type="ECO:0000313" key="1">
    <source>
        <dbReference type="EMBL" id="KAI9910982.1"/>
    </source>
</evidence>
<reference evidence="1 2" key="1">
    <citation type="journal article" date="2022" name="bioRxiv">
        <title>The genome of the oomycete Peronosclerospora sorghi, a cosmopolitan pathogen of maize and sorghum, is inflated with dispersed pseudogenes.</title>
        <authorList>
            <person name="Fletcher K."/>
            <person name="Martin F."/>
            <person name="Isakeit T."/>
            <person name="Cavanaugh K."/>
            <person name="Magill C."/>
            <person name="Michelmore R."/>
        </authorList>
    </citation>
    <scope>NUCLEOTIDE SEQUENCE [LARGE SCALE GENOMIC DNA]</scope>
    <source>
        <strain evidence="1">P6</strain>
    </source>
</reference>
<dbReference type="EMBL" id="CM047585">
    <property type="protein sequence ID" value="KAI9910982.1"/>
    <property type="molecule type" value="Genomic_DNA"/>
</dbReference>
<evidence type="ECO:0000313" key="2">
    <source>
        <dbReference type="Proteomes" id="UP001163321"/>
    </source>
</evidence>
<dbReference type="Proteomes" id="UP001163321">
    <property type="component" value="Chromosome 6"/>
</dbReference>
<proteinExistence type="predicted"/>
<protein>
    <submittedName>
        <fullName evidence="1">Uncharacterized protein</fullName>
    </submittedName>
</protein>
<comment type="caution">
    <text evidence="1">The sequence shown here is derived from an EMBL/GenBank/DDBJ whole genome shotgun (WGS) entry which is preliminary data.</text>
</comment>
<gene>
    <name evidence="1" type="ORF">PsorP6_010954</name>
</gene>
<accession>A0ACC0VXI9</accession>
<keyword evidence="2" id="KW-1185">Reference proteome</keyword>